<name>A0A5C6BW80_9BACT</name>
<keyword evidence="3" id="KW-1185">Reference proteome</keyword>
<protein>
    <recommendedName>
        <fullName evidence="1">PhnB-like domain-containing protein</fullName>
    </recommendedName>
</protein>
<evidence type="ECO:0000313" key="3">
    <source>
        <dbReference type="Proteomes" id="UP000319908"/>
    </source>
</evidence>
<reference evidence="2 3" key="1">
    <citation type="journal article" date="2020" name="Antonie Van Leeuwenhoek">
        <title>Rhodopirellula heiligendammensis sp. nov., Rhodopirellula pilleata sp. nov., and Rhodopirellula solitaria sp. nov. isolated from natural or artificial marine surfaces in Northern Germany and California, USA, and emended description of the genus Rhodopirellula.</title>
        <authorList>
            <person name="Kallscheuer N."/>
            <person name="Wiegand S."/>
            <person name="Jogler M."/>
            <person name="Boedeker C."/>
            <person name="Peeters S.H."/>
            <person name="Rast P."/>
            <person name="Heuer A."/>
            <person name="Jetten M.S.M."/>
            <person name="Rohde M."/>
            <person name="Jogler C."/>
        </authorList>
    </citation>
    <scope>NUCLEOTIDE SEQUENCE [LARGE SCALE GENOMIC DNA]</scope>
    <source>
        <strain evidence="2 3">Poly21</strain>
    </source>
</reference>
<dbReference type="InterPro" id="IPR028973">
    <property type="entry name" value="PhnB-like"/>
</dbReference>
<dbReference type="Pfam" id="PF06983">
    <property type="entry name" value="3-dmu-9_3-mt"/>
    <property type="match status" value="1"/>
</dbReference>
<comment type="caution">
    <text evidence="2">The sequence shown here is derived from an EMBL/GenBank/DDBJ whole genome shotgun (WGS) entry which is preliminary data.</text>
</comment>
<dbReference type="EMBL" id="SJPU01000002">
    <property type="protein sequence ID" value="TWU15486.1"/>
    <property type="molecule type" value="Genomic_DNA"/>
</dbReference>
<dbReference type="RefSeq" id="WP_302118782.1">
    <property type="nucleotide sequence ID" value="NZ_SJPU01000002.1"/>
</dbReference>
<accession>A0A5C6BW80</accession>
<evidence type="ECO:0000313" key="2">
    <source>
        <dbReference type="EMBL" id="TWU15486.1"/>
    </source>
</evidence>
<organism evidence="2 3">
    <name type="scientific">Allorhodopirellula heiligendammensis</name>
    <dbReference type="NCBI Taxonomy" id="2714739"/>
    <lineage>
        <taxon>Bacteria</taxon>
        <taxon>Pseudomonadati</taxon>
        <taxon>Planctomycetota</taxon>
        <taxon>Planctomycetia</taxon>
        <taxon>Pirellulales</taxon>
        <taxon>Pirellulaceae</taxon>
        <taxon>Allorhodopirellula</taxon>
    </lineage>
</organism>
<evidence type="ECO:0000259" key="1">
    <source>
        <dbReference type="Pfam" id="PF06983"/>
    </source>
</evidence>
<dbReference type="Proteomes" id="UP000319908">
    <property type="component" value="Unassembled WGS sequence"/>
</dbReference>
<feature type="domain" description="PhnB-like" evidence="1">
    <location>
        <begin position="5"/>
        <end position="39"/>
    </location>
</feature>
<sequence length="44" mass="4940">MKPAKNTICMQYDRDAVKATKLYAETFPDHRVGAMQRGRQPSAG</sequence>
<gene>
    <name evidence="2" type="ORF">Poly21_26820</name>
</gene>
<dbReference type="AlphaFoldDB" id="A0A5C6BW80"/>
<proteinExistence type="predicted"/>